<evidence type="ECO:0000313" key="4">
    <source>
        <dbReference type="Proteomes" id="UP000039865"/>
    </source>
</evidence>
<dbReference type="InParanoid" id="A0A077ZMI2"/>
<dbReference type="AlphaFoldDB" id="A0A077ZMI2"/>
<accession>A0A077ZMI2</accession>
<dbReference type="OrthoDB" id="326783at2759"/>
<dbReference type="InterPro" id="IPR037912">
    <property type="entry name" value="MCRS1"/>
</dbReference>
<gene>
    <name evidence="3" type="primary">Contig6306.g6751</name>
    <name evidence="3" type="ORF">STYLEM_122</name>
</gene>
<dbReference type="PANTHER" id="PTHR13233:SF0">
    <property type="entry name" value="MICROSPHERULE PROTEIN 1"/>
    <property type="match status" value="1"/>
</dbReference>
<dbReference type="PANTHER" id="PTHR13233">
    <property type="entry name" value="MICROSPHERULE PROTEIN 1"/>
    <property type="match status" value="1"/>
</dbReference>
<proteinExistence type="predicted"/>
<reference evidence="3 4" key="1">
    <citation type="submission" date="2014-06" db="EMBL/GenBank/DDBJ databases">
        <authorList>
            <person name="Swart Estienne"/>
        </authorList>
    </citation>
    <scope>NUCLEOTIDE SEQUENCE [LARGE SCALE GENOMIC DNA]</scope>
    <source>
        <strain evidence="3 4">130c</strain>
    </source>
</reference>
<organism evidence="3 4">
    <name type="scientific">Stylonychia lemnae</name>
    <name type="common">Ciliate</name>
    <dbReference type="NCBI Taxonomy" id="5949"/>
    <lineage>
        <taxon>Eukaryota</taxon>
        <taxon>Sar</taxon>
        <taxon>Alveolata</taxon>
        <taxon>Ciliophora</taxon>
        <taxon>Intramacronucleata</taxon>
        <taxon>Spirotrichea</taxon>
        <taxon>Stichotrichia</taxon>
        <taxon>Sporadotrichida</taxon>
        <taxon>Oxytrichidae</taxon>
        <taxon>Stylonychinae</taxon>
        <taxon>Stylonychia</taxon>
    </lineage>
</organism>
<dbReference type="InterPro" id="IPR000253">
    <property type="entry name" value="FHA_dom"/>
</dbReference>
<keyword evidence="4" id="KW-1185">Reference proteome</keyword>
<dbReference type="Proteomes" id="UP000039865">
    <property type="component" value="Unassembled WGS sequence"/>
</dbReference>
<feature type="region of interest" description="Disordered" evidence="1">
    <location>
        <begin position="250"/>
        <end position="272"/>
    </location>
</feature>
<feature type="domain" description="FHA" evidence="2">
    <location>
        <begin position="81"/>
        <end position="140"/>
    </location>
</feature>
<name>A0A077ZMI2_STYLE</name>
<protein>
    <submittedName>
        <fullName evidence="3">Forkhead box s1</fullName>
    </submittedName>
</protein>
<dbReference type="SUPFAM" id="SSF49879">
    <property type="entry name" value="SMAD/FHA domain"/>
    <property type="match status" value="1"/>
</dbReference>
<dbReference type="GO" id="GO:0031011">
    <property type="term" value="C:Ino80 complex"/>
    <property type="evidence" value="ECO:0007669"/>
    <property type="project" value="InterPro"/>
</dbReference>
<dbReference type="InterPro" id="IPR008984">
    <property type="entry name" value="SMAD_FHA_dom_sf"/>
</dbReference>
<evidence type="ECO:0000313" key="3">
    <source>
        <dbReference type="EMBL" id="CDW71182.1"/>
    </source>
</evidence>
<dbReference type="GO" id="GO:0044545">
    <property type="term" value="C:NSL complex"/>
    <property type="evidence" value="ECO:0007669"/>
    <property type="project" value="TreeGrafter"/>
</dbReference>
<dbReference type="GO" id="GO:0002151">
    <property type="term" value="F:G-quadruplex RNA binding"/>
    <property type="evidence" value="ECO:0007669"/>
    <property type="project" value="InterPro"/>
</dbReference>
<dbReference type="GO" id="GO:0071339">
    <property type="term" value="C:MLL1 complex"/>
    <property type="evidence" value="ECO:0007669"/>
    <property type="project" value="InterPro"/>
</dbReference>
<sequence length="272" mass="31342">MKEEFGNQSAIECDQIDQKTILGKRIQNEDEGEDGKSEIEGDTGSNEGMEQSSKYQYIMQVNAYGILRTYNKDFLINSKEMFLGRLTKEFNQDTTINYIRFSKCSKISRKAARLYFDESTEEFKLQNLSKNAMMVDRAPLMPKQEKILHHKSLILIGDTLFFFLLPQESLEKKKKWLKERRKIILEEANILNPPKNSFDIQSAKRSKFGMPPDDFNPDQLPSVMQSQKKLKHGIGKRMNLKEIETMGQLGLSQLPPGTKAPQAQPQTIKKLI</sequence>
<dbReference type="EMBL" id="CCKQ01000113">
    <property type="protein sequence ID" value="CDW71182.1"/>
    <property type="molecule type" value="Genomic_DNA"/>
</dbReference>
<evidence type="ECO:0000256" key="1">
    <source>
        <dbReference type="SAM" id="MobiDB-lite"/>
    </source>
</evidence>
<feature type="region of interest" description="Disordered" evidence="1">
    <location>
        <begin position="22"/>
        <end position="50"/>
    </location>
</feature>
<dbReference type="Gene3D" id="2.60.200.20">
    <property type="match status" value="1"/>
</dbReference>
<dbReference type="PROSITE" id="PS50006">
    <property type="entry name" value="FHA_DOMAIN"/>
    <property type="match status" value="1"/>
</dbReference>
<feature type="compositionally biased region" description="Polar residues" evidence="1">
    <location>
        <begin position="261"/>
        <end position="272"/>
    </location>
</feature>
<dbReference type="GO" id="GO:0045944">
    <property type="term" value="P:positive regulation of transcription by RNA polymerase II"/>
    <property type="evidence" value="ECO:0007669"/>
    <property type="project" value="TreeGrafter"/>
</dbReference>
<evidence type="ECO:0000259" key="2">
    <source>
        <dbReference type="PROSITE" id="PS50006"/>
    </source>
</evidence>